<organism evidence="2 3">
    <name type="scientific">Paragonimus westermani</name>
    <dbReference type="NCBI Taxonomy" id="34504"/>
    <lineage>
        <taxon>Eukaryota</taxon>
        <taxon>Metazoa</taxon>
        <taxon>Spiralia</taxon>
        <taxon>Lophotrochozoa</taxon>
        <taxon>Platyhelminthes</taxon>
        <taxon>Trematoda</taxon>
        <taxon>Digenea</taxon>
        <taxon>Plagiorchiida</taxon>
        <taxon>Troglotremata</taxon>
        <taxon>Troglotrematidae</taxon>
        <taxon>Paragonimus</taxon>
    </lineage>
</organism>
<gene>
    <name evidence="2" type="ORF">DEA37_0010880</name>
</gene>
<keyword evidence="3" id="KW-1185">Reference proteome</keyword>
<evidence type="ECO:0000259" key="1">
    <source>
        <dbReference type="PROSITE" id="PS50994"/>
    </source>
</evidence>
<dbReference type="Proteomes" id="UP000324629">
    <property type="component" value="Unassembled WGS sequence"/>
</dbReference>
<evidence type="ECO:0000313" key="3">
    <source>
        <dbReference type="Proteomes" id="UP000324629"/>
    </source>
</evidence>
<comment type="caution">
    <text evidence="2">The sequence shown here is derived from an EMBL/GenBank/DDBJ whole genome shotgun (WGS) entry which is preliminary data.</text>
</comment>
<dbReference type="AlphaFoldDB" id="A0A5J4NU17"/>
<accession>A0A5J4NU17</accession>
<dbReference type="PANTHER" id="PTHR37984">
    <property type="entry name" value="PROTEIN CBG26694"/>
    <property type="match status" value="1"/>
</dbReference>
<name>A0A5J4NU17_9TREM</name>
<dbReference type="InterPro" id="IPR036397">
    <property type="entry name" value="RNaseH_sf"/>
</dbReference>
<dbReference type="InterPro" id="IPR001584">
    <property type="entry name" value="Integrase_cat-core"/>
</dbReference>
<evidence type="ECO:0000313" key="2">
    <source>
        <dbReference type="EMBL" id="KAA3679021.1"/>
    </source>
</evidence>
<dbReference type="InterPro" id="IPR012337">
    <property type="entry name" value="RNaseH-like_sf"/>
</dbReference>
<reference evidence="2 3" key="1">
    <citation type="journal article" date="2019" name="Gigascience">
        <title>Whole-genome sequence of the oriental lung fluke Paragonimus westermani.</title>
        <authorList>
            <person name="Oey H."/>
            <person name="Zakrzewski M."/>
            <person name="Narain K."/>
            <person name="Devi K.R."/>
            <person name="Agatsuma T."/>
            <person name="Nawaratna S."/>
            <person name="Gobert G.N."/>
            <person name="Jones M.K."/>
            <person name="Ragan M.A."/>
            <person name="McManus D.P."/>
            <person name="Krause L."/>
        </authorList>
    </citation>
    <scope>NUCLEOTIDE SEQUENCE [LARGE SCALE GENOMIC DNA]</scope>
    <source>
        <strain evidence="2 3">IND2009</strain>
    </source>
</reference>
<protein>
    <recommendedName>
        <fullName evidence="1">Integrase catalytic domain-containing protein</fullName>
    </recommendedName>
</protein>
<dbReference type="EMBL" id="QNGE01000873">
    <property type="protein sequence ID" value="KAA3679021.1"/>
    <property type="molecule type" value="Genomic_DNA"/>
</dbReference>
<dbReference type="Gene3D" id="3.30.420.10">
    <property type="entry name" value="Ribonuclease H-like superfamily/Ribonuclease H"/>
    <property type="match status" value="1"/>
</dbReference>
<feature type="domain" description="Integrase catalytic" evidence="1">
    <location>
        <begin position="1"/>
        <end position="144"/>
    </location>
</feature>
<dbReference type="Pfam" id="PF00665">
    <property type="entry name" value="rve"/>
    <property type="match status" value="1"/>
</dbReference>
<dbReference type="PROSITE" id="PS50994">
    <property type="entry name" value="INTEGRASE"/>
    <property type="match status" value="1"/>
</dbReference>
<sequence>MGPLPTSRRRNKYILVIVDYFTKWFEVLPMPNQEASTTTSLFVNEWIARSGTPIDLRSDQGAAFESRLLIELCRMLRIHKTRTTPYHPQSKGSIERTKRTVMTSLRAFIERHQSACWGKILPQCPLAYKTAEYRVHAFTTNPGA</sequence>
<dbReference type="InterPro" id="IPR050951">
    <property type="entry name" value="Retrovirus_Pol_polyprotein"/>
</dbReference>
<proteinExistence type="predicted"/>
<dbReference type="SUPFAM" id="SSF53098">
    <property type="entry name" value="Ribonuclease H-like"/>
    <property type="match status" value="1"/>
</dbReference>
<dbReference type="PANTHER" id="PTHR37984:SF15">
    <property type="entry name" value="INTEGRASE CATALYTIC DOMAIN-CONTAINING PROTEIN"/>
    <property type="match status" value="1"/>
</dbReference>
<dbReference type="GO" id="GO:0015074">
    <property type="term" value="P:DNA integration"/>
    <property type="evidence" value="ECO:0007669"/>
    <property type="project" value="InterPro"/>
</dbReference>
<dbReference type="GO" id="GO:0003676">
    <property type="term" value="F:nucleic acid binding"/>
    <property type="evidence" value="ECO:0007669"/>
    <property type="project" value="InterPro"/>
</dbReference>